<dbReference type="NCBIfam" id="TIGR01683">
    <property type="entry name" value="thiS"/>
    <property type="match status" value="1"/>
</dbReference>
<dbReference type="RefSeq" id="WP_013630321.1">
    <property type="nucleotide sequence ID" value="NC_015174.1"/>
</dbReference>
<dbReference type="PANTHER" id="PTHR34472">
    <property type="entry name" value="SULFUR CARRIER PROTEIN THIS"/>
    <property type="match status" value="1"/>
</dbReference>
<dbReference type="Gene3D" id="3.10.20.30">
    <property type="match status" value="1"/>
</dbReference>
<proteinExistence type="predicted"/>
<dbReference type="SUPFAM" id="SSF54285">
    <property type="entry name" value="MoaD/ThiS"/>
    <property type="match status" value="1"/>
</dbReference>
<dbReference type="KEGG" id="pbs:Plabr_4027"/>
<sequence length="66" mass="7289">MKIYVNGEEQQVPEGQSVAELLASLNRNPNYLAVERNKVLIPRTRHAECVLEADDQIEIVTLVGGG</sequence>
<gene>
    <name evidence="1" type="ordered locus">Plabr_4027</name>
</gene>
<dbReference type="InterPro" id="IPR003749">
    <property type="entry name" value="ThiS/MoaD-like"/>
</dbReference>
<dbReference type="Proteomes" id="UP000006860">
    <property type="component" value="Chromosome"/>
</dbReference>
<dbReference type="EMBL" id="CP002546">
    <property type="protein sequence ID" value="ADY61604.1"/>
    <property type="molecule type" value="Genomic_DNA"/>
</dbReference>
<keyword evidence="2" id="KW-1185">Reference proteome</keyword>
<evidence type="ECO:0000313" key="1">
    <source>
        <dbReference type="EMBL" id="ADY61604.1"/>
    </source>
</evidence>
<reference evidence="2" key="1">
    <citation type="submission" date="2011-02" db="EMBL/GenBank/DDBJ databases">
        <title>The complete genome of Planctomyces brasiliensis DSM 5305.</title>
        <authorList>
            <person name="Lucas S."/>
            <person name="Copeland A."/>
            <person name="Lapidus A."/>
            <person name="Bruce D."/>
            <person name="Goodwin L."/>
            <person name="Pitluck S."/>
            <person name="Kyrpides N."/>
            <person name="Mavromatis K."/>
            <person name="Pagani I."/>
            <person name="Ivanova N."/>
            <person name="Ovchinnikova G."/>
            <person name="Lu M."/>
            <person name="Detter J.C."/>
            <person name="Han C."/>
            <person name="Land M."/>
            <person name="Hauser L."/>
            <person name="Markowitz V."/>
            <person name="Cheng J.-F."/>
            <person name="Hugenholtz P."/>
            <person name="Woyke T."/>
            <person name="Wu D."/>
            <person name="Tindall B."/>
            <person name="Pomrenke H.G."/>
            <person name="Brambilla E."/>
            <person name="Klenk H.-P."/>
            <person name="Eisen J.A."/>
        </authorList>
    </citation>
    <scope>NUCLEOTIDE SEQUENCE [LARGE SCALE GENOMIC DNA]</scope>
    <source>
        <strain evidence="2">ATCC 49424 / DSM 5305 / JCM 21570 / NBRC 103401 / IFAM 1448</strain>
    </source>
</reference>
<dbReference type="PANTHER" id="PTHR34472:SF1">
    <property type="entry name" value="SULFUR CARRIER PROTEIN THIS"/>
    <property type="match status" value="1"/>
</dbReference>
<dbReference type="AlphaFoldDB" id="F0SGJ9"/>
<dbReference type="OrthoDB" id="9798559at2"/>
<dbReference type="Pfam" id="PF02597">
    <property type="entry name" value="ThiS"/>
    <property type="match status" value="1"/>
</dbReference>
<evidence type="ECO:0000313" key="2">
    <source>
        <dbReference type="Proteomes" id="UP000006860"/>
    </source>
</evidence>
<name>F0SGJ9_RUBBR</name>
<dbReference type="eggNOG" id="COG2104">
    <property type="taxonomic scope" value="Bacteria"/>
</dbReference>
<protein>
    <submittedName>
        <fullName evidence="1">Thiamine biosynthesis protein ThiS</fullName>
    </submittedName>
</protein>
<dbReference type="InterPro" id="IPR012675">
    <property type="entry name" value="Beta-grasp_dom_sf"/>
</dbReference>
<organism evidence="1 2">
    <name type="scientific">Rubinisphaera brasiliensis (strain ATCC 49424 / DSM 5305 / JCM 21570 / IAM 15109 / NBRC 103401 / IFAM 1448)</name>
    <name type="common">Planctomyces brasiliensis</name>
    <dbReference type="NCBI Taxonomy" id="756272"/>
    <lineage>
        <taxon>Bacteria</taxon>
        <taxon>Pseudomonadati</taxon>
        <taxon>Planctomycetota</taxon>
        <taxon>Planctomycetia</taxon>
        <taxon>Planctomycetales</taxon>
        <taxon>Planctomycetaceae</taxon>
        <taxon>Rubinisphaera</taxon>
    </lineage>
</organism>
<dbReference type="CDD" id="cd00565">
    <property type="entry name" value="Ubl_ThiS"/>
    <property type="match status" value="1"/>
</dbReference>
<dbReference type="HOGENOM" id="CLU_174611_3_0_0"/>
<dbReference type="STRING" id="756272.Plabr_4027"/>
<dbReference type="InterPro" id="IPR016155">
    <property type="entry name" value="Mopterin_synth/thiamin_S_b"/>
</dbReference>
<accession>F0SGJ9</accession>
<dbReference type="InterPro" id="IPR010035">
    <property type="entry name" value="Thi_S"/>
</dbReference>